<dbReference type="InterPro" id="IPR036188">
    <property type="entry name" value="FAD/NAD-bd_sf"/>
</dbReference>
<accession>A0A395SMU9</accession>
<protein>
    <submittedName>
        <fullName evidence="7">Salicylate hydroxylase</fullName>
    </submittedName>
</protein>
<dbReference type="PANTHER" id="PTHR13789">
    <property type="entry name" value="MONOOXYGENASE"/>
    <property type="match status" value="1"/>
</dbReference>
<dbReference type="GO" id="GO:0004497">
    <property type="term" value="F:monooxygenase activity"/>
    <property type="evidence" value="ECO:0007669"/>
    <property type="project" value="UniProtKB-KW"/>
</dbReference>
<reference evidence="7 8" key="1">
    <citation type="journal article" date="2018" name="PLoS Pathog.">
        <title>Evolution of structural diversity of trichothecenes, a family of toxins produced by plant pathogenic and entomopathogenic fungi.</title>
        <authorList>
            <person name="Proctor R.H."/>
            <person name="McCormick S.P."/>
            <person name="Kim H.S."/>
            <person name="Cardoza R.E."/>
            <person name="Stanley A.M."/>
            <person name="Lindo L."/>
            <person name="Kelly A."/>
            <person name="Brown D.W."/>
            <person name="Lee T."/>
            <person name="Vaughan M.M."/>
            <person name="Alexander N.J."/>
            <person name="Busman M."/>
            <person name="Gutierrez S."/>
        </authorList>
    </citation>
    <scope>NUCLEOTIDE SEQUENCE [LARGE SCALE GENOMIC DNA]</scope>
    <source>
        <strain evidence="7 8">NRRL 3299</strain>
    </source>
</reference>
<dbReference type="InterPro" id="IPR050493">
    <property type="entry name" value="FAD-dep_Monooxygenase_BioMet"/>
</dbReference>
<evidence type="ECO:0000256" key="3">
    <source>
        <dbReference type="ARBA" id="ARBA00022827"/>
    </source>
</evidence>
<evidence type="ECO:0000313" key="8">
    <source>
        <dbReference type="Proteomes" id="UP000266152"/>
    </source>
</evidence>
<keyword evidence="3" id="KW-0274">FAD</keyword>
<dbReference type="STRING" id="5514.A0A395SMU9"/>
<proteinExistence type="inferred from homology"/>
<sequence>MYSLNTKSILNDNHQLNPAIMTDIKDLHIAIMGAGMGGLGAALALAKRGFKHIDVYETASNLGFVGAGIQMPPNVGRILDRLGCWDDIEKEATRVAGSSIRQGSTNEELAHVDMPDLKGQYGYSHLCGHRSSLAGHMYEACKKQDSINFHFSTSLVEIEAFSPRVSFKLKPRDGEPYTSQADILLGADGIKSVTRSQILQQVGATPEEAETGQAAYRIMLNREDMAHDPELLALIDSDEVVRWVGEKRHIIAYSIADKSIYNLSTAHPDENFAGAPSITYTTRGSKEVMLKVFDTFCPLVQKMLNLVPEGEVCEWRLRMYKPLPTWTHGAVALLGDACHPTLPHLSQGAAMAIEDGSTIAEVLCLAPDTQPETIAKCLKVYELSRKEWTSSLVEMAYLSGRTLHLGEGKAKEERDRMFKEHKLSGSVPDKWTSPDVQKKIYSNDCVAKVRDEFETLFAAA</sequence>
<dbReference type="SUPFAM" id="SSF51905">
    <property type="entry name" value="FAD/NAD(P)-binding domain"/>
    <property type="match status" value="1"/>
</dbReference>
<dbReference type="AlphaFoldDB" id="A0A395SMU9"/>
<feature type="domain" description="FAD-binding" evidence="6">
    <location>
        <begin position="28"/>
        <end position="203"/>
    </location>
</feature>
<evidence type="ECO:0000256" key="2">
    <source>
        <dbReference type="ARBA" id="ARBA00022630"/>
    </source>
</evidence>
<evidence type="ECO:0000256" key="4">
    <source>
        <dbReference type="ARBA" id="ARBA00023002"/>
    </source>
</evidence>
<evidence type="ECO:0000256" key="5">
    <source>
        <dbReference type="ARBA" id="ARBA00023033"/>
    </source>
</evidence>
<dbReference type="EMBL" id="PXOF01000027">
    <property type="protein sequence ID" value="RGP73457.1"/>
    <property type="molecule type" value="Genomic_DNA"/>
</dbReference>
<comment type="caution">
    <text evidence="7">The sequence shown here is derived from an EMBL/GenBank/DDBJ whole genome shotgun (WGS) entry which is preliminary data.</text>
</comment>
<evidence type="ECO:0000259" key="6">
    <source>
        <dbReference type="Pfam" id="PF01494"/>
    </source>
</evidence>
<dbReference type="PRINTS" id="PR00420">
    <property type="entry name" value="RNGMNOXGNASE"/>
</dbReference>
<dbReference type="SUPFAM" id="SSF54373">
    <property type="entry name" value="FAD-linked reductases, C-terminal domain"/>
    <property type="match status" value="1"/>
</dbReference>
<dbReference type="Proteomes" id="UP000266152">
    <property type="component" value="Unassembled WGS sequence"/>
</dbReference>
<keyword evidence="2" id="KW-0285">Flavoprotein</keyword>
<keyword evidence="4" id="KW-0560">Oxidoreductase</keyword>
<evidence type="ECO:0000313" key="7">
    <source>
        <dbReference type="EMBL" id="RGP73457.1"/>
    </source>
</evidence>
<keyword evidence="8" id="KW-1185">Reference proteome</keyword>
<dbReference type="Pfam" id="PF01494">
    <property type="entry name" value="FAD_binding_3"/>
    <property type="match status" value="1"/>
</dbReference>
<dbReference type="GO" id="GO:0071949">
    <property type="term" value="F:FAD binding"/>
    <property type="evidence" value="ECO:0007669"/>
    <property type="project" value="InterPro"/>
</dbReference>
<keyword evidence="5" id="KW-0503">Monooxygenase</keyword>
<dbReference type="PANTHER" id="PTHR13789:SF147">
    <property type="entry name" value="PUTATIVE (AFU_ORTHOLOGUE AFUA_2G01950)-RELATED"/>
    <property type="match status" value="1"/>
</dbReference>
<dbReference type="FunFam" id="3.50.50.60:FF:000115">
    <property type="entry name" value="Salicylate hydroxylase, putative"/>
    <property type="match status" value="1"/>
</dbReference>
<gene>
    <name evidence="7" type="ORF">FSPOR_2039</name>
</gene>
<evidence type="ECO:0000256" key="1">
    <source>
        <dbReference type="ARBA" id="ARBA00007992"/>
    </source>
</evidence>
<organism evidence="7 8">
    <name type="scientific">Fusarium sporotrichioides</name>
    <dbReference type="NCBI Taxonomy" id="5514"/>
    <lineage>
        <taxon>Eukaryota</taxon>
        <taxon>Fungi</taxon>
        <taxon>Dikarya</taxon>
        <taxon>Ascomycota</taxon>
        <taxon>Pezizomycotina</taxon>
        <taxon>Sordariomycetes</taxon>
        <taxon>Hypocreomycetidae</taxon>
        <taxon>Hypocreales</taxon>
        <taxon>Nectriaceae</taxon>
        <taxon>Fusarium</taxon>
    </lineage>
</organism>
<dbReference type="Gene3D" id="3.50.50.60">
    <property type="entry name" value="FAD/NAD(P)-binding domain"/>
    <property type="match status" value="1"/>
</dbReference>
<comment type="similarity">
    <text evidence="1">Belongs to the paxM FAD-dependent monooxygenase family.</text>
</comment>
<dbReference type="InterPro" id="IPR002938">
    <property type="entry name" value="FAD-bd"/>
</dbReference>
<name>A0A395SMU9_FUSSP</name>